<feature type="coiled-coil region" evidence="8">
    <location>
        <begin position="439"/>
        <end position="487"/>
    </location>
</feature>
<dbReference type="GO" id="GO:0005524">
    <property type="term" value="F:ATP binding"/>
    <property type="evidence" value="ECO:0007669"/>
    <property type="project" value="InterPro"/>
</dbReference>
<dbReference type="FunFam" id="1.10.268.10:FF:000001">
    <property type="entry name" value="DNA gyrase subunit A"/>
    <property type="match status" value="1"/>
</dbReference>
<evidence type="ECO:0000256" key="9">
    <source>
        <dbReference type="SAM" id="MobiDB-lite"/>
    </source>
</evidence>
<evidence type="ECO:0000256" key="5">
    <source>
        <dbReference type="ARBA" id="ARBA00023125"/>
    </source>
</evidence>
<dbReference type="InterPro" id="IPR035516">
    <property type="entry name" value="Gyrase/topoIV_suA_C"/>
</dbReference>
<evidence type="ECO:0000313" key="12">
    <source>
        <dbReference type="Proteomes" id="UP000269154"/>
    </source>
</evidence>
<dbReference type="Gene3D" id="3.90.199.10">
    <property type="entry name" value="Topoisomerase II, domain 5"/>
    <property type="match status" value="1"/>
</dbReference>
<evidence type="ECO:0000259" key="10">
    <source>
        <dbReference type="PROSITE" id="PS52040"/>
    </source>
</evidence>
<keyword evidence="5 7" id="KW-0238">DNA-binding</keyword>
<dbReference type="Gene3D" id="2.120.10.90">
    <property type="entry name" value="DNA gyrase/topoisomerase IV, subunit A, C-terminal"/>
    <property type="match status" value="1"/>
</dbReference>
<dbReference type="EC" id="5.6.2.2" evidence="3"/>
<protein>
    <recommendedName>
        <fullName evidence="3">DNA topoisomerase (ATP-hydrolyzing)</fullName>
        <ecNumber evidence="3">5.6.2.2</ecNumber>
    </recommendedName>
</protein>
<evidence type="ECO:0000256" key="7">
    <source>
        <dbReference type="PROSITE-ProRule" id="PRU01384"/>
    </source>
</evidence>
<dbReference type="GO" id="GO:0034335">
    <property type="term" value="F:DNA negative supercoiling activity"/>
    <property type="evidence" value="ECO:0007669"/>
    <property type="project" value="UniProtKB-ARBA"/>
</dbReference>
<proteinExistence type="inferred from homology"/>
<dbReference type="GO" id="GO:0006265">
    <property type="term" value="P:DNA topological change"/>
    <property type="evidence" value="ECO:0007669"/>
    <property type="project" value="UniProtKB-UniRule"/>
</dbReference>
<dbReference type="FunFam" id="3.30.1360.40:FF:000002">
    <property type="entry name" value="DNA gyrase subunit A"/>
    <property type="match status" value="1"/>
</dbReference>
<dbReference type="Gene3D" id="3.30.1360.40">
    <property type="match status" value="1"/>
</dbReference>
<dbReference type="PANTHER" id="PTHR43493:SF5">
    <property type="entry name" value="DNA GYRASE SUBUNIT A, CHLOROPLASTIC_MITOCHONDRIAL"/>
    <property type="match status" value="1"/>
</dbReference>
<keyword evidence="6 7" id="KW-0413">Isomerase</keyword>
<dbReference type="GO" id="GO:0005737">
    <property type="term" value="C:cytoplasm"/>
    <property type="evidence" value="ECO:0007669"/>
    <property type="project" value="TreeGrafter"/>
</dbReference>
<dbReference type="InterPro" id="IPR006691">
    <property type="entry name" value="GyrA/parC_rep"/>
</dbReference>
<dbReference type="FunFam" id="3.90.199.10:FF:000001">
    <property type="entry name" value="DNA gyrase subunit A"/>
    <property type="match status" value="1"/>
</dbReference>
<keyword evidence="4 7" id="KW-0799">Topoisomerase</keyword>
<gene>
    <name evidence="11" type="ORF">D5R40_03410</name>
</gene>
<keyword evidence="12" id="KW-1185">Reference proteome</keyword>
<dbReference type="PROSITE" id="PS52040">
    <property type="entry name" value="TOPO_IIA"/>
    <property type="match status" value="1"/>
</dbReference>
<dbReference type="InterPro" id="IPR013757">
    <property type="entry name" value="Topo_IIA_A_a_sf"/>
</dbReference>
<dbReference type="GO" id="GO:0009330">
    <property type="term" value="C:DNA topoisomerase type II (double strand cut, ATP-hydrolyzing) complex"/>
    <property type="evidence" value="ECO:0007669"/>
    <property type="project" value="TreeGrafter"/>
</dbReference>
<evidence type="ECO:0000256" key="8">
    <source>
        <dbReference type="SAM" id="Coils"/>
    </source>
</evidence>
<organism evidence="11 12">
    <name type="scientific">Okeania hirsuta</name>
    <dbReference type="NCBI Taxonomy" id="1458930"/>
    <lineage>
        <taxon>Bacteria</taxon>
        <taxon>Bacillati</taxon>
        <taxon>Cyanobacteriota</taxon>
        <taxon>Cyanophyceae</taxon>
        <taxon>Oscillatoriophycideae</taxon>
        <taxon>Oscillatoriales</taxon>
        <taxon>Microcoleaceae</taxon>
        <taxon>Okeania</taxon>
    </lineage>
</organism>
<dbReference type="Pfam" id="PF03989">
    <property type="entry name" value="DNA_gyraseA_C"/>
    <property type="match status" value="3"/>
</dbReference>
<dbReference type="Gene3D" id="1.10.268.10">
    <property type="entry name" value="Topoisomerase, domain 3"/>
    <property type="match status" value="1"/>
</dbReference>
<dbReference type="EMBL" id="RCBY01000011">
    <property type="protein sequence ID" value="RQH53543.1"/>
    <property type="molecule type" value="Genomic_DNA"/>
</dbReference>
<feature type="domain" description="Topo IIA-type catalytic" evidence="10">
    <location>
        <begin position="38"/>
        <end position="511"/>
    </location>
</feature>
<dbReference type="SUPFAM" id="SSF101904">
    <property type="entry name" value="GyrA/ParC C-terminal domain-like"/>
    <property type="match status" value="1"/>
</dbReference>
<feature type="active site" description="O-(5'-phospho-DNA)-tyrosine intermediate" evidence="7">
    <location>
        <position position="126"/>
    </location>
</feature>
<dbReference type="GO" id="GO:0003677">
    <property type="term" value="F:DNA binding"/>
    <property type="evidence" value="ECO:0007669"/>
    <property type="project" value="UniProtKB-UniRule"/>
</dbReference>
<comment type="catalytic activity">
    <reaction evidence="1 7">
        <text>ATP-dependent breakage, passage and rejoining of double-stranded DNA.</text>
        <dbReference type="EC" id="5.6.2.2"/>
    </reaction>
</comment>
<evidence type="ECO:0000256" key="1">
    <source>
        <dbReference type="ARBA" id="ARBA00000185"/>
    </source>
</evidence>
<comment type="similarity">
    <text evidence="2">Belongs to the type II topoisomerase GyrA/ParC subunit family.</text>
</comment>
<dbReference type="Pfam" id="PF00521">
    <property type="entry name" value="DNA_topoisoIV"/>
    <property type="match status" value="1"/>
</dbReference>
<evidence type="ECO:0000256" key="4">
    <source>
        <dbReference type="ARBA" id="ARBA00023029"/>
    </source>
</evidence>
<feature type="compositionally biased region" description="Polar residues" evidence="9">
    <location>
        <begin position="508"/>
        <end position="519"/>
    </location>
</feature>
<dbReference type="Proteomes" id="UP000269154">
    <property type="component" value="Unassembled WGS sequence"/>
</dbReference>
<dbReference type="InterPro" id="IPR013758">
    <property type="entry name" value="Topo_IIA_A/C_ab"/>
</dbReference>
<dbReference type="NCBIfam" id="NF004044">
    <property type="entry name" value="PRK05561.1"/>
    <property type="match status" value="1"/>
</dbReference>
<evidence type="ECO:0000256" key="3">
    <source>
        <dbReference type="ARBA" id="ARBA00012895"/>
    </source>
</evidence>
<evidence type="ECO:0000256" key="2">
    <source>
        <dbReference type="ARBA" id="ARBA00008263"/>
    </source>
</evidence>
<dbReference type="InterPro" id="IPR050220">
    <property type="entry name" value="Type_II_DNA_Topoisomerases"/>
</dbReference>
<dbReference type="RefSeq" id="WP_124145043.1">
    <property type="nucleotide sequence ID" value="NZ_CAWOKI010000062.1"/>
</dbReference>
<name>A0A3N6PTH8_9CYAN</name>
<dbReference type="InterPro" id="IPR002205">
    <property type="entry name" value="Topo_IIA_dom_A"/>
</dbReference>
<dbReference type="CDD" id="cd00187">
    <property type="entry name" value="TOP4c"/>
    <property type="match status" value="1"/>
</dbReference>
<accession>A0A3N6PTH8</accession>
<keyword evidence="8" id="KW-0175">Coiled coil</keyword>
<comment type="caution">
    <text evidence="11">The sequence shown here is derived from an EMBL/GenBank/DDBJ whole genome shotgun (WGS) entry which is preliminary data.</text>
</comment>
<evidence type="ECO:0000256" key="6">
    <source>
        <dbReference type="ARBA" id="ARBA00023235"/>
    </source>
</evidence>
<dbReference type="SMART" id="SM00434">
    <property type="entry name" value="TOP4c"/>
    <property type="match status" value="1"/>
</dbReference>
<dbReference type="PANTHER" id="PTHR43493">
    <property type="entry name" value="DNA GYRASE/TOPOISOMERASE SUBUNIT A"/>
    <property type="match status" value="1"/>
</dbReference>
<dbReference type="SUPFAM" id="SSF56719">
    <property type="entry name" value="Type II DNA topoisomerase"/>
    <property type="match status" value="1"/>
</dbReference>
<reference evidence="11 12" key="1">
    <citation type="journal article" date="2018" name="ACS Chem. Biol.">
        <title>Ketoreductase domain dysfunction expands chemodiversity: malyngamide biosynthesis in the cyanobacterium Okeania hirsuta.</title>
        <authorList>
            <person name="Moss N.A."/>
            <person name="Leao T."/>
            <person name="Rankin M."/>
            <person name="McCullough T.M."/>
            <person name="Qu P."/>
            <person name="Korobeynikov A."/>
            <person name="Smith J.L."/>
            <person name="Gerwick L."/>
            <person name="Gerwick W.H."/>
        </authorList>
    </citation>
    <scope>NUCLEOTIDE SEQUENCE [LARGE SCALE GENOMIC DNA]</scope>
    <source>
        <strain evidence="11 12">PAB10Feb10-1</strain>
    </source>
</reference>
<dbReference type="OrthoDB" id="9806486at2"/>
<dbReference type="AlphaFoldDB" id="A0A3N6PTH8"/>
<evidence type="ECO:0000313" key="11">
    <source>
        <dbReference type="EMBL" id="RQH53543.1"/>
    </source>
</evidence>
<feature type="region of interest" description="Disordered" evidence="9">
    <location>
        <begin position="508"/>
        <end position="533"/>
    </location>
</feature>
<dbReference type="InterPro" id="IPR013760">
    <property type="entry name" value="Topo_IIA-like_dom_sf"/>
</dbReference>
<sequence>MAKQLNLLSGQVVTAALHIEMQQSYLEYAMSVIIGRALPDVRDGQKPVHRRILYAMHELGLAPDRPFRKCARVVGDVLGKYHPHGDQAVYDAMVRMIQDFSSRYPLIDGHGNFGSIDNDPAAAMRYTESRLASISNEGLLTQIGEAIVDYTNNFDGSQQEPTVLPAQLPFLLLNGSSGIAVGMATNVPPHNLGEVVDGLIALIDNPNLSDEKLFRLIPGPDFPTGGEIVSTDGIIDAYTKGRGSIPIRGVATIEEVPTARGRRTKRAIVVTELPYQVNKAGWIEKTADLVNAGKIEGISDLRDESDRSGIRVVIELKREADPSVVLHHLYQHTDLLSKFGAIMLALVDAQPRQLSLRDFLQEFISFREQTLTRRYSNDLEIAQGRCHIVEGLLKALTDLDTTIDILRNAPDGSSAKVSFQESLGLSENQADAILAMPMRRLTGLERQKLEEEYEQLRGKIQELQGLLSDRRLLLRSLKKELRTLKRKYGDPRRTRIIVQAESNASVSQQKSNVEIGSQETNKEAKGRGRKSKGTAVESQFLTLEAAPPPTEEVVIEFTHRGYVRRLLAKEFEKHQIDKKSNIIIENNDDFTINIIEATTDQTLVVLTRSGKAYPLKVNDIPSGSNRSTTRHEYKGVPLVTLLSLSATKEMTDARQEFIIAQFVLQEAEENKDLIMLTQNGKIKRLPLSDLSDITNRGITVIKLKEEDELRYANLAQVGEQVVLATSGGRLLRLEIDEEQLPLMGRTAQGSQATRLRKQEELVGCVTLDGESNLFLVSEQGYGKRIAIGSLRVANRGGIGQNAFQFTRQTDVLAGIVVSRSDVVAQMLTTEGKVCGMMVDSVKVYGQDDRGNRLVKLGAKERIIKVVGY</sequence>